<gene>
    <name evidence="3" type="ORF">J0X15_11530</name>
</gene>
<evidence type="ECO:0000313" key="3">
    <source>
        <dbReference type="EMBL" id="MBO0345852.1"/>
    </source>
</evidence>
<feature type="region of interest" description="Disordered" evidence="1">
    <location>
        <begin position="191"/>
        <end position="247"/>
    </location>
</feature>
<evidence type="ECO:0000256" key="2">
    <source>
        <dbReference type="SAM" id="SignalP"/>
    </source>
</evidence>
<feature type="signal peptide" evidence="2">
    <location>
        <begin position="1"/>
        <end position="28"/>
    </location>
</feature>
<comment type="caution">
    <text evidence="3">The sequence shown here is derived from an EMBL/GenBank/DDBJ whole genome shotgun (WGS) entry which is preliminary data.</text>
</comment>
<sequence length="247" mass="26602">MAQRTTTGFLRQAGLIVAAAFLLAACQAADGTSQAPDTALMNSIMSGMGAVDPRAKQIEYKPRAPLAMPANATNLPQPETAVAGTASPEWPQGQQNESLERVRAVYAENDPMQRERLGKKLTPAQMRGINVRSNRERDIAAENRDEEIISGGLLTTTEQKAINANAIDSAESLRRGEPDTTRSKLATRRFLTEPPSSYSTPAAGAALPEAVKEEKKPTNYDPYSSAPLDMRCLEGGGSGNDRDCRRN</sequence>
<reference evidence="3" key="1">
    <citation type="submission" date="2021-03" db="EMBL/GenBank/DDBJ databases">
        <title>Roseibium sp. CAU 1637 isolated from Incheon.</title>
        <authorList>
            <person name="Kim W."/>
        </authorList>
    </citation>
    <scope>NUCLEOTIDE SEQUENCE</scope>
    <source>
        <strain evidence="3">CAU 1637</strain>
    </source>
</reference>
<protein>
    <recommendedName>
        <fullName evidence="5">Lipoprotein</fullName>
    </recommendedName>
</protein>
<accession>A0A939ENU2</accession>
<dbReference type="Proteomes" id="UP000664779">
    <property type="component" value="Unassembled WGS sequence"/>
</dbReference>
<organism evidence="3 4">
    <name type="scientific">Roseibium limicola</name>
    <dbReference type="NCBI Taxonomy" id="2816037"/>
    <lineage>
        <taxon>Bacteria</taxon>
        <taxon>Pseudomonadati</taxon>
        <taxon>Pseudomonadota</taxon>
        <taxon>Alphaproteobacteria</taxon>
        <taxon>Hyphomicrobiales</taxon>
        <taxon>Stappiaceae</taxon>
        <taxon>Roseibium</taxon>
    </lineage>
</organism>
<evidence type="ECO:0000256" key="1">
    <source>
        <dbReference type="SAM" id="MobiDB-lite"/>
    </source>
</evidence>
<proteinExistence type="predicted"/>
<dbReference type="EMBL" id="JAFLNF010000004">
    <property type="protein sequence ID" value="MBO0345852.1"/>
    <property type="molecule type" value="Genomic_DNA"/>
</dbReference>
<dbReference type="AlphaFoldDB" id="A0A939ENU2"/>
<dbReference type="RefSeq" id="WP_206940794.1">
    <property type="nucleotide sequence ID" value="NZ_JAFLNF010000004.1"/>
</dbReference>
<dbReference type="PROSITE" id="PS51257">
    <property type="entry name" value="PROKAR_LIPOPROTEIN"/>
    <property type="match status" value="1"/>
</dbReference>
<keyword evidence="4" id="KW-1185">Reference proteome</keyword>
<name>A0A939ENU2_9HYPH</name>
<evidence type="ECO:0008006" key="5">
    <source>
        <dbReference type="Google" id="ProtNLM"/>
    </source>
</evidence>
<keyword evidence="2" id="KW-0732">Signal</keyword>
<feature type="chain" id="PRO_5037965098" description="Lipoprotein" evidence="2">
    <location>
        <begin position="29"/>
        <end position="247"/>
    </location>
</feature>
<evidence type="ECO:0000313" key="4">
    <source>
        <dbReference type="Proteomes" id="UP000664779"/>
    </source>
</evidence>